<dbReference type="OrthoDB" id="1166629at2759"/>
<dbReference type="PANTHER" id="PTHR47481:SF37">
    <property type="entry name" value="RETROTRANSPOSON GAG DOMAIN-CONTAINING PROTEIN"/>
    <property type="match status" value="1"/>
</dbReference>
<sequence>MCLHLVFCRPSLSTSLQALTWGDSTSPNITNLVTVCLASPEEYLTWYAQFASALVSYGLLCFVDGLFLPPTSLITSASTESLPNFDLHTWLHTITDSLAAINSPAPSSDLVHYTLLGLGQVYNTLVTTFTHVLRHLTFNDLHPILLLQEQHPKAFKDGDASSVSHPALVVHSTIGSISSTQGASS</sequence>
<evidence type="ECO:0000313" key="2">
    <source>
        <dbReference type="Proteomes" id="UP001153076"/>
    </source>
</evidence>
<reference evidence="1" key="1">
    <citation type="submission" date="2022-04" db="EMBL/GenBank/DDBJ databases">
        <title>Carnegiea gigantea Genome sequencing and assembly v2.</title>
        <authorList>
            <person name="Copetti D."/>
            <person name="Sanderson M.J."/>
            <person name="Burquez A."/>
            <person name="Wojciechowski M.F."/>
        </authorList>
    </citation>
    <scope>NUCLEOTIDE SEQUENCE</scope>
    <source>
        <strain evidence="1">SGP5-SGP5p</strain>
        <tissue evidence="1">Aerial part</tissue>
    </source>
</reference>
<dbReference type="EMBL" id="JAKOGI010001885">
    <property type="protein sequence ID" value="KAJ8423726.1"/>
    <property type="molecule type" value="Genomic_DNA"/>
</dbReference>
<dbReference type="AlphaFoldDB" id="A0A9Q1JKL0"/>
<evidence type="ECO:0000313" key="1">
    <source>
        <dbReference type="EMBL" id="KAJ8423726.1"/>
    </source>
</evidence>
<comment type="caution">
    <text evidence="1">The sequence shown here is derived from an EMBL/GenBank/DDBJ whole genome shotgun (WGS) entry which is preliminary data.</text>
</comment>
<protein>
    <submittedName>
        <fullName evidence="1">Uncharacterized protein</fullName>
    </submittedName>
</protein>
<accession>A0A9Q1JKL0</accession>
<name>A0A9Q1JKL0_9CARY</name>
<gene>
    <name evidence="1" type="ORF">Cgig2_011147</name>
</gene>
<proteinExistence type="predicted"/>
<organism evidence="1 2">
    <name type="scientific">Carnegiea gigantea</name>
    <dbReference type="NCBI Taxonomy" id="171969"/>
    <lineage>
        <taxon>Eukaryota</taxon>
        <taxon>Viridiplantae</taxon>
        <taxon>Streptophyta</taxon>
        <taxon>Embryophyta</taxon>
        <taxon>Tracheophyta</taxon>
        <taxon>Spermatophyta</taxon>
        <taxon>Magnoliopsida</taxon>
        <taxon>eudicotyledons</taxon>
        <taxon>Gunneridae</taxon>
        <taxon>Pentapetalae</taxon>
        <taxon>Caryophyllales</taxon>
        <taxon>Cactineae</taxon>
        <taxon>Cactaceae</taxon>
        <taxon>Cactoideae</taxon>
        <taxon>Echinocereeae</taxon>
        <taxon>Carnegiea</taxon>
    </lineage>
</organism>
<keyword evidence="2" id="KW-1185">Reference proteome</keyword>
<dbReference type="PANTHER" id="PTHR47481">
    <property type="match status" value="1"/>
</dbReference>
<dbReference type="Proteomes" id="UP001153076">
    <property type="component" value="Unassembled WGS sequence"/>
</dbReference>